<name>A0A450TDV1_9GAMM</name>
<evidence type="ECO:0000313" key="1">
    <source>
        <dbReference type="EMBL" id="VFJ65124.1"/>
    </source>
</evidence>
<dbReference type="AlphaFoldDB" id="A0A450TDV1"/>
<accession>A0A450TDV1</accession>
<gene>
    <name evidence="1" type="ORF">BECKFW1821A_GA0114235_11911</name>
</gene>
<protein>
    <submittedName>
        <fullName evidence="1">Uncharacterized protein</fullName>
    </submittedName>
</protein>
<sequence>MTDITKRIWDRTNPYTRIKLCEFESLEATYEAAFINADFLGFHIFSDQDWFGKAHKFMYRKNKILYRKNKISVNQG</sequence>
<proteinExistence type="predicted"/>
<reference evidence="1" key="1">
    <citation type="submission" date="2019-02" db="EMBL/GenBank/DDBJ databases">
        <authorList>
            <person name="Gruber-Vodicka R. H."/>
            <person name="Seah K. B. B."/>
        </authorList>
    </citation>
    <scope>NUCLEOTIDE SEQUENCE</scope>
    <source>
        <strain evidence="1">BECK_BZ15</strain>
    </source>
</reference>
<organism evidence="1">
    <name type="scientific">Candidatus Kentrum sp. FW</name>
    <dbReference type="NCBI Taxonomy" id="2126338"/>
    <lineage>
        <taxon>Bacteria</taxon>
        <taxon>Pseudomonadati</taxon>
        <taxon>Pseudomonadota</taxon>
        <taxon>Gammaproteobacteria</taxon>
        <taxon>Candidatus Kentrum</taxon>
    </lineage>
</organism>
<dbReference type="EMBL" id="CAADEW010000191">
    <property type="protein sequence ID" value="VFJ65124.1"/>
    <property type="molecule type" value="Genomic_DNA"/>
</dbReference>